<reference evidence="2" key="4">
    <citation type="submission" date="2025-09" db="UniProtKB">
        <authorList>
            <consortium name="Ensembl"/>
        </authorList>
    </citation>
    <scope>IDENTIFICATION</scope>
</reference>
<dbReference type="EMBL" id="EAAA01002947">
    <property type="status" value="NOT_ANNOTATED_CDS"/>
    <property type="molecule type" value="Genomic_DNA"/>
</dbReference>
<dbReference type="Ensembl" id="ENSCINT00000014269.3">
    <property type="protein sequence ID" value="ENSCINP00000014269.3"/>
    <property type="gene ID" value="ENSCING00000006952.3"/>
</dbReference>
<dbReference type="AlphaFoldDB" id="F6VMX2"/>
<dbReference type="Proteomes" id="UP000008144">
    <property type="component" value="Chromosome 9"/>
</dbReference>
<feature type="transmembrane region" description="Helical" evidence="1">
    <location>
        <begin position="12"/>
        <end position="34"/>
    </location>
</feature>
<keyword evidence="1" id="KW-1133">Transmembrane helix</keyword>
<reference evidence="2" key="2">
    <citation type="journal article" date="2008" name="Genome Biol.">
        <title>Improved genome assembly and evidence-based global gene model set for the chordate Ciona intestinalis: new insight into intron and operon populations.</title>
        <authorList>
            <person name="Satou Y."/>
            <person name="Mineta K."/>
            <person name="Ogasawara M."/>
            <person name="Sasakura Y."/>
            <person name="Shoguchi E."/>
            <person name="Ueno K."/>
            <person name="Yamada L."/>
            <person name="Matsumoto J."/>
            <person name="Wasserscheid J."/>
            <person name="Dewar K."/>
            <person name="Wiley G.B."/>
            <person name="Macmil S.L."/>
            <person name="Roe B.A."/>
            <person name="Zeller R.W."/>
            <person name="Hastings K.E."/>
            <person name="Lemaire P."/>
            <person name="Lindquist E."/>
            <person name="Endo T."/>
            <person name="Hotta K."/>
            <person name="Inaba K."/>
        </authorList>
    </citation>
    <scope>NUCLEOTIDE SEQUENCE [LARGE SCALE GENOMIC DNA]</scope>
    <source>
        <strain evidence="2">wild type</strain>
    </source>
</reference>
<keyword evidence="1" id="KW-0812">Transmembrane</keyword>
<evidence type="ECO:0000256" key="1">
    <source>
        <dbReference type="SAM" id="Phobius"/>
    </source>
</evidence>
<dbReference type="HOGENOM" id="CLU_2866971_0_0_1"/>
<reference evidence="3" key="1">
    <citation type="journal article" date="2002" name="Science">
        <title>The draft genome of Ciona intestinalis: insights into chordate and vertebrate origins.</title>
        <authorList>
            <person name="Dehal P."/>
            <person name="Satou Y."/>
            <person name="Campbell R.K."/>
            <person name="Chapman J."/>
            <person name="Degnan B."/>
            <person name="De Tomaso A."/>
            <person name="Davidson B."/>
            <person name="Di Gregorio A."/>
            <person name="Gelpke M."/>
            <person name="Goodstein D.M."/>
            <person name="Harafuji N."/>
            <person name="Hastings K.E."/>
            <person name="Ho I."/>
            <person name="Hotta K."/>
            <person name="Huang W."/>
            <person name="Kawashima T."/>
            <person name="Lemaire P."/>
            <person name="Martinez D."/>
            <person name="Meinertzhagen I.A."/>
            <person name="Necula S."/>
            <person name="Nonaka M."/>
            <person name="Putnam N."/>
            <person name="Rash S."/>
            <person name="Saiga H."/>
            <person name="Satake M."/>
            <person name="Terry A."/>
            <person name="Yamada L."/>
            <person name="Wang H.G."/>
            <person name="Awazu S."/>
            <person name="Azumi K."/>
            <person name="Boore J."/>
            <person name="Branno M."/>
            <person name="Chin-Bow S."/>
            <person name="DeSantis R."/>
            <person name="Doyle S."/>
            <person name="Francino P."/>
            <person name="Keys D.N."/>
            <person name="Haga S."/>
            <person name="Hayashi H."/>
            <person name="Hino K."/>
            <person name="Imai K.S."/>
            <person name="Inaba K."/>
            <person name="Kano S."/>
            <person name="Kobayashi K."/>
            <person name="Kobayashi M."/>
            <person name="Lee B.I."/>
            <person name="Makabe K.W."/>
            <person name="Manohar C."/>
            <person name="Matassi G."/>
            <person name="Medina M."/>
            <person name="Mochizuki Y."/>
            <person name="Mount S."/>
            <person name="Morishita T."/>
            <person name="Miura S."/>
            <person name="Nakayama A."/>
            <person name="Nishizaka S."/>
            <person name="Nomoto H."/>
            <person name="Ohta F."/>
            <person name="Oishi K."/>
            <person name="Rigoutsos I."/>
            <person name="Sano M."/>
            <person name="Sasaki A."/>
            <person name="Sasakura Y."/>
            <person name="Shoguchi E."/>
            <person name="Shin-i T."/>
            <person name="Spagnuolo A."/>
            <person name="Stainier D."/>
            <person name="Suzuki M.M."/>
            <person name="Tassy O."/>
            <person name="Takatori N."/>
            <person name="Tokuoka M."/>
            <person name="Yagi K."/>
            <person name="Yoshizaki F."/>
            <person name="Wada S."/>
            <person name="Zhang C."/>
            <person name="Hyatt P.D."/>
            <person name="Larimer F."/>
            <person name="Detter C."/>
            <person name="Doggett N."/>
            <person name="Glavina T."/>
            <person name="Hawkins T."/>
            <person name="Richardson P."/>
            <person name="Lucas S."/>
            <person name="Kohara Y."/>
            <person name="Levine M."/>
            <person name="Satoh N."/>
            <person name="Rokhsar D.S."/>
        </authorList>
    </citation>
    <scope>NUCLEOTIDE SEQUENCE [LARGE SCALE GENOMIC DNA]</scope>
</reference>
<dbReference type="InParanoid" id="F6VMX2"/>
<protein>
    <submittedName>
        <fullName evidence="2">Uncharacterized protein</fullName>
    </submittedName>
</protein>
<name>F6VMX2_CIOIN</name>
<keyword evidence="1" id="KW-0472">Membrane</keyword>
<evidence type="ECO:0000313" key="2">
    <source>
        <dbReference type="Ensembl" id="ENSCINP00000014269.3"/>
    </source>
</evidence>
<accession>F6VMX2</accession>
<keyword evidence="3" id="KW-1185">Reference proteome</keyword>
<evidence type="ECO:0000313" key="3">
    <source>
        <dbReference type="Proteomes" id="UP000008144"/>
    </source>
</evidence>
<organism evidence="2 3">
    <name type="scientific">Ciona intestinalis</name>
    <name type="common">Transparent sea squirt</name>
    <name type="synonym">Ascidia intestinalis</name>
    <dbReference type="NCBI Taxonomy" id="7719"/>
    <lineage>
        <taxon>Eukaryota</taxon>
        <taxon>Metazoa</taxon>
        <taxon>Chordata</taxon>
        <taxon>Tunicata</taxon>
        <taxon>Ascidiacea</taxon>
        <taxon>Phlebobranchia</taxon>
        <taxon>Cionidae</taxon>
        <taxon>Ciona</taxon>
    </lineage>
</organism>
<sequence>MNYHHYRRFNCVIVTSYVVPYIALCSVPVPAKFIHRSIRISYTMYYVAELPTSQCAISHAAHKQ</sequence>
<proteinExistence type="predicted"/>
<reference evidence="2" key="3">
    <citation type="submission" date="2025-08" db="UniProtKB">
        <authorList>
            <consortium name="Ensembl"/>
        </authorList>
    </citation>
    <scope>IDENTIFICATION</scope>
</reference>